<dbReference type="Gene3D" id="3.30.465.10">
    <property type="match status" value="1"/>
</dbReference>
<dbReference type="InParanoid" id="S0EYI1"/>
<evidence type="ECO:0000313" key="6">
    <source>
        <dbReference type="EMBL" id="CCW35403.1"/>
    </source>
</evidence>
<gene>
    <name evidence="6" type="ORF">CCALI_01587</name>
</gene>
<keyword evidence="3" id="KW-0560">Oxidoreductase</keyword>
<dbReference type="PANTHER" id="PTHR43762">
    <property type="entry name" value="L-GULONOLACTONE OXIDASE"/>
    <property type="match status" value="1"/>
</dbReference>
<reference evidence="7" key="1">
    <citation type="submission" date="2013-03" db="EMBL/GenBank/DDBJ databases">
        <title>Genome sequence of Chthonomonas calidirosea, the first sequenced genome from the Armatimonadetes phylum (formally candidate division OP10).</title>
        <authorList>
            <person name="Lee K.C.Y."/>
            <person name="Morgan X.C."/>
            <person name="Dunfield P.F."/>
            <person name="Tamas I."/>
            <person name="Houghton K.M."/>
            <person name="Vyssotski M."/>
            <person name="Ryan J.L.J."/>
            <person name="Lagutin K."/>
            <person name="McDonald I.R."/>
            <person name="Stott M.B."/>
        </authorList>
    </citation>
    <scope>NUCLEOTIDE SEQUENCE [LARGE SCALE GENOMIC DNA]</scope>
    <source>
        <strain evidence="7">DSM 23976 / ICMP 18418 / T49</strain>
    </source>
</reference>
<dbReference type="PATRIC" id="fig|1303518.3.peg.1628"/>
<evidence type="ECO:0000256" key="3">
    <source>
        <dbReference type="ARBA" id="ARBA00023002"/>
    </source>
</evidence>
<dbReference type="STRING" id="454171.CP488_02509"/>
<dbReference type="OrthoDB" id="9768764at2"/>
<dbReference type="Proteomes" id="UP000014227">
    <property type="component" value="Chromosome I"/>
</dbReference>
<dbReference type="GO" id="GO:0071949">
    <property type="term" value="F:FAD binding"/>
    <property type="evidence" value="ECO:0007669"/>
    <property type="project" value="InterPro"/>
</dbReference>
<evidence type="ECO:0000313" key="7">
    <source>
        <dbReference type="Proteomes" id="UP000014227"/>
    </source>
</evidence>
<dbReference type="EMBL" id="HF951689">
    <property type="protein sequence ID" value="CCW35403.1"/>
    <property type="molecule type" value="Genomic_DNA"/>
</dbReference>
<dbReference type="AlphaFoldDB" id="S0EYI1"/>
<dbReference type="InterPro" id="IPR016169">
    <property type="entry name" value="FAD-bd_PCMH_sub2"/>
</dbReference>
<dbReference type="InterPro" id="IPR016166">
    <property type="entry name" value="FAD-bd_PCMH"/>
</dbReference>
<dbReference type="InterPro" id="IPR036318">
    <property type="entry name" value="FAD-bd_PCMH-like_sf"/>
</dbReference>
<dbReference type="PANTHER" id="PTHR43762:SF1">
    <property type="entry name" value="D-ARABINONO-1,4-LACTONE OXIDASE"/>
    <property type="match status" value="1"/>
</dbReference>
<protein>
    <submittedName>
        <fullName evidence="6">FAD/FMN-containing dehydrogenases</fullName>
    </submittedName>
</protein>
<dbReference type="InterPro" id="IPR016164">
    <property type="entry name" value="FAD-linked_Oxase-like_C"/>
</dbReference>
<dbReference type="Pfam" id="PF01565">
    <property type="entry name" value="FAD_binding_4"/>
    <property type="match status" value="1"/>
</dbReference>
<dbReference type="Gene3D" id="3.30.43.10">
    <property type="entry name" value="Uridine Diphospho-n-acetylenolpyruvylglucosamine Reductase, domain 2"/>
    <property type="match status" value="1"/>
</dbReference>
<feature type="compositionally biased region" description="Polar residues" evidence="4">
    <location>
        <begin position="1"/>
        <end position="14"/>
    </location>
</feature>
<organism evidence="6 7">
    <name type="scientific">Chthonomonas calidirosea (strain DSM 23976 / ICMP 18418 / T49)</name>
    <dbReference type="NCBI Taxonomy" id="1303518"/>
    <lineage>
        <taxon>Bacteria</taxon>
        <taxon>Bacillati</taxon>
        <taxon>Armatimonadota</taxon>
        <taxon>Chthonomonadia</taxon>
        <taxon>Chthonomonadales</taxon>
        <taxon>Chthonomonadaceae</taxon>
        <taxon>Chthonomonas</taxon>
    </lineage>
</organism>
<dbReference type="PROSITE" id="PS51387">
    <property type="entry name" value="FAD_PCMH"/>
    <property type="match status" value="1"/>
</dbReference>
<dbReference type="KEGG" id="ccz:CCALI_01587"/>
<keyword evidence="7" id="KW-1185">Reference proteome</keyword>
<dbReference type="SUPFAM" id="SSF56176">
    <property type="entry name" value="FAD-binding/transporter-associated domain-like"/>
    <property type="match status" value="1"/>
</dbReference>
<accession>S0EYI1</accession>
<dbReference type="InterPro" id="IPR010031">
    <property type="entry name" value="FAD_lactone_oxidase-like"/>
</dbReference>
<name>S0EYI1_CHTCT</name>
<dbReference type="RefSeq" id="WP_016482936.1">
    <property type="nucleotide sequence ID" value="NC_021487.1"/>
</dbReference>
<dbReference type="InterPro" id="IPR006094">
    <property type="entry name" value="Oxid_FAD_bind_N"/>
</dbReference>
<dbReference type="InterPro" id="IPR016167">
    <property type="entry name" value="FAD-bd_PCMH_sub1"/>
</dbReference>
<feature type="region of interest" description="Disordered" evidence="4">
    <location>
        <begin position="1"/>
        <end position="21"/>
    </location>
</feature>
<keyword evidence="1" id="KW-0285">Flavoprotein</keyword>
<dbReference type="GO" id="GO:0016899">
    <property type="term" value="F:oxidoreductase activity, acting on the CH-OH group of donors, oxygen as acceptor"/>
    <property type="evidence" value="ECO:0007669"/>
    <property type="project" value="InterPro"/>
</dbReference>
<evidence type="ECO:0000256" key="2">
    <source>
        <dbReference type="ARBA" id="ARBA00022827"/>
    </source>
</evidence>
<sequence length="494" mass="55660">MSLSETTPAPQTSCLADRPIKPLPSDRLERIEAWGMNTAALAYVFRPSTLEGVQEVFALARSHGRKVCLRGMGRSYGDAALLAENICLDLTRMNRILDWNPHTGRITVEPGATIGDIWRYAIGDGWWPPVVSGTMYVSLGGGAAMNIHGKNNWKVGPIGEHILEFDLLLPTGEIVTCSSERHSDLFYAAIGGFGMLGCFTRLTLQLKRVYSGLLEVDAFSTQNFEDIVEQFERRMDSYDYLVGWIDCFATGRHLGRGLVHAARYLAPGEDPIPAQTLRVENQELPDTLMGIIPKSVMWRCMKPFANNLGMRLVNWARFTAGNTIGNHKRVRQSHAAFAFLLDYVPNWKWAYKPGCLIQYQSFIPAEQAARCFADQLTLCQQMGIVPWLGVFKRHRRDRFLMTHSVDGYSLALDIPMYPHTRARVWALAKQLNQLVLEAGGRFYFAKDSTLDPDTARAYLGEETIARFVKLKRECDPEGLLQSALSRRLFPTLYE</sequence>
<evidence type="ECO:0000259" key="5">
    <source>
        <dbReference type="PROSITE" id="PS51387"/>
    </source>
</evidence>
<dbReference type="SUPFAM" id="SSF55103">
    <property type="entry name" value="FAD-linked oxidases, C-terminal domain"/>
    <property type="match status" value="1"/>
</dbReference>
<dbReference type="HOGENOM" id="CLU_032465_0_0_0"/>
<proteinExistence type="predicted"/>
<keyword evidence="2" id="KW-0274">FAD</keyword>
<dbReference type="eggNOG" id="COG0277">
    <property type="taxonomic scope" value="Bacteria"/>
</dbReference>
<feature type="domain" description="FAD-binding PCMH-type" evidence="5">
    <location>
        <begin position="36"/>
        <end position="209"/>
    </location>
</feature>
<evidence type="ECO:0000256" key="1">
    <source>
        <dbReference type="ARBA" id="ARBA00022630"/>
    </source>
</evidence>
<evidence type="ECO:0000256" key="4">
    <source>
        <dbReference type="SAM" id="MobiDB-lite"/>
    </source>
</evidence>